<dbReference type="PANTHER" id="PTHR37306">
    <property type="entry name" value="COLICIN V PRODUCTION PROTEIN"/>
    <property type="match status" value="1"/>
</dbReference>
<comment type="caution">
    <text evidence="6">The sequence shown here is derived from an EMBL/GenBank/DDBJ whole genome shotgun (WGS) entry which is preliminary data.</text>
</comment>
<feature type="transmembrane region" description="Helical" evidence="5">
    <location>
        <begin position="6"/>
        <end position="23"/>
    </location>
</feature>
<feature type="transmembrane region" description="Helical" evidence="5">
    <location>
        <begin position="65"/>
        <end position="85"/>
    </location>
</feature>
<keyword evidence="3 5" id="KW-1133">Transmembrane helix</keyword>
<protein>
    <recommendedName>
        <fullName evidence="8">Colicin V production protein</fullName>
    </recommendedName>
</protein>
<evidence type="ECO:0000313" key="7">
    <source>
        <dbReference type="Proteomes" id="UP000231464"/>
    </source>
</evidence>
<feature type="transmembrane region" description="Helical" evidence="5">
    <location>
        <begin position="105"/>
        <end position="127"/>
    </location>
</feature>
<dbReference type="GO" id="GO:0016020">
    <property type="term" value="C:membrane"/>
    <property type="evidence" value="ECO:0007669"/>
    <property type="project" value="UniProtKB-SubCell"/>
</dbReference>
<name>A0A2M6WB02_9BACT</name>
<organism evidence="6 7">
    <name type="scientific">Candidatus Kuenenbacteria bacterium CG10_big_fil_rev_8_21_14_0_10_36_11</name>
    <dbReference type="NCBI Taxonomy" id="1974618"/>
    <lineage>
        <taxon>Bacteria</taxon>
        <taxon>Candidatus Kueneniibacteriota</taxon>
    </lineage>
</organism>
<sequence>MTILDLILILILFFFTFSGFWFGLIHTLGALVGTIAGVLVAGNYFETAADLISPIFMGNQNLAKIVGFLLIFIIVNRLVGLIFWLINKIFNIIAVIPFLKTINRLAGAVSGFLEGSLVLGVVLIMIGKFPFANFIIPAVDASSVAKYLISVGKVLLPLLPELVRQARSYLNF</sequence>
<evidence type="ECO:0000256" key="4">
    <source>
        <dbReference type="ARBA" id="ARBA00023136"/>
    </source>
</evidence>
<evidence type="ECO:0000256" key="1">
    <source>
        <dbReference type="ARBA" id="ARBA00004141"/>
    </source>
</evidence>
<dbReference type="Proteomes" id="UP000231464">
    <property type="component" value="Unassembled WGS sequence"/>
</dbReference>
<reference evidence="7" key="1">
    <citation type="submission" date="2017-09" db="EMBL/GenBank/DDBJ databases">
        <title>Depth-based differentiation of microbial function through sediment-hosted aquifers and enrichment of novel symbionts in the deep terrestrial subsurface.</title>
        <authorList>
            <person name="Probst A.J."/>
            <person name="Ladd B."/>
            <person name="Jarett J.K."/>
            <person name="Geller-Mcgrath D.E."/>
            <person name="Sieber C.M.K."/>
            <person name="Emerson J.B."/>
            <person name="Anantharaman K."/>
            <person name="Thomas B.C."/>
            <person name="Malmstrom R."/>
            <person name="Stieglmeier M."/>
            <person name="Klingl A."/>
            <person name="Woyke T."/>
            <person name="Ryan C.M."/>
            <person name="Banfield J.F."/>
        </authorList>
    </citation>
    <scope>NUCLEOTIDE SEQUENCE [LARGE SCALE GENOMIC DNA]</scope>
</reference>
<accession>A0A2M6WB02</accession>
<dbReference type="AlphaFoldDB" id="A0A2M6WB02"/>
<dbReference type="GO" id="GO:0009403">
    <property type="term" value="P:toxin biosynthetic process"/>
    <property type="evidence" value="ECO:0007669"/>
    <property type="project" value="InterPro"/>
</dbReference>
<dbReference type="EMBL" id="PFBP01000019">
    <property type="protein sequence ID" value="PIT89954.1"/>
    <property type="molecule type" value="Genomic_DNA"/>
</dbReference>
<evidence type="ECO:0000256" key="2">
    <source>
        <dbReference type="ARBA" id="ARBA00022692"/>
    </source>
</evidence>
<evidence type="ECO:0000256" key="5">
    <source>
        <dbReference type="SAM" id="Phobius"/>
    </source>
</evidence>
<gene>
    <name evidence="6" type="ORF">COU23_01215</name>
</gene>
<evidence type="ECO:0008006" key="8">
    <source>
        <dbReference type="Google" id="ProtNLM"/>
    </source>
</evidence>
<dbReference type="PANTHER" id="PTHR37306:SF1">
    <property type="entry name" value="COLICIN V PRODUCTION PROTEIN"/>
    <property type="match status" value="1"/>
</dbReference>
<dbReference type="Pfam" id="PF02674">
    <property type="entry name" value="Colicin_V"/>
    <property type="match status" value="1"/>
</dbReference>
<proteinExistence type="predicted"/>
<evidence type="ECO:0000256" key="3">
    <source>
        <dbReference type="ARBA" id="ARBA00022989"/>
    </source>
</evidence>
<evidence type="ECO:0000313" key="6">
    <source>
        <dbReference type="EMBL" id="PIT89954.1"/>
    </source>
</evidence>
<keyword evidence="2 5" id="KW-0812">Transmembrane</keyword>
<keyword evidence="4 5" id="KW-0472">Membrane</keyword>
<dbReference type="InterPro" id="IPR003825">
    <property type="entry name" value="Colicin-V_CvpA"/>
</dbReference>
<comment type="subcellular location">
    <subcellularLocation>
        <location evidence="1">Membrane</location>
        <topology evidence="1">Multi-pass membrane protein</topology>
    </subcellularLocation>
</comment>